<keyword evidence="3 6" id="KW-0012">Acyltransferase</keyword>
<comment type="pathway">
    <text evidence="1">Lipid metabolism.</text>
</comment>
<dbReference type="Pfam" id="PF01553">
    <property type="entry name" value="Acyltransferase"/>
    <property type="match status" value="1"/>
</dbReference>
<evidence type="ECO:0000313" key="7">
    <source>
        <dbReference type="Proteomes" id="UP000248259"/>
    </source>
</evidence>
<evidence type="ECO:0000256" key="3">
    <source>
        <dbReference type="ARBA" id="ARBA00023315"/>
    </source>
</evidence>
<keyword evidence="2 6" id="KW-0808">Transferase</keyword>
<comment type="caution">
    <text evidence="6">The sequence shown here is derived from an EMBL/GenBank/DDBJ whole genome shotgun (WGS) entry which is preliminary data.</text>
</comment>
<dbReference type="AlphaFoldDB" id="A0A323VB28"/>
<evidence type="ECO:0000313" key="6">
    <source>
        <dbReference type="EMBL" id="PZA17468.1"/>
    </source>
</evidence>
<name>A0A323VB28_9RHOO</name>
<organism evidence="6 7">
    <name type="scientific">Parazoarcus communis SWub3 = DSM 12120</name>
    <dbReference type="NCBI Taxonomy" id="1121029"/>
    <lineage>
        <taxon>Bacteria</taxon>
        <taxon>Pseudomonadati</taxon>
        <taxon>Pseudomonadota</taxon>
        <taxon>Betaproteobacteria</taxon>
        <taxon>Rhodocyclales</taxon>
        <taxon>Zoogloeaceae</taxon>
        <taxon>Parazoarcus</taxon>
    </lineage>
</organism>
<dbReference type="EMBL" id="QKOE01000003">
    <property type="protein sequence ID" value="PZA17468.1"/>
    <property type="molecule type" value="Genomic_DNA"/>
</dbReference>
<sequence>MILFRSVLFAILLALITVPYALFGIMIFWLPPMTRHRIITSWVPIMMWVIRHVLGIRYRIVGAENMPAGPAVILSKHQSAWETIALQQIFPPLCFVLKRELLRVPFFGWGLAQIPGIAIDRAAGKDALSQVVEQGRARLKEGLWVVVFPEGTRVAPGSSHRYKPGGAILAKRAGVPVVPVAHNAGEFWRRNAFLKRPGEIVVSIGPVIDVKGVKVEEINARSEAWIEGEMRRLFPHHYLADSGGAESPVA</sequence>
<dbReference type="InterPro" id="IPR002123">
    <property type="entry name" value="Plipid/glycerol_acylTrfase"/>
</dbReference>
<evidence type="ECO:0000256" key="1">
    <source>
        <dbReference type="ARBA" id="ARBA00005189"/>
    </source>
</evidence>
<feature type="transmembrane region" description="Helical" evidence="4">
    <location>
        <begin position="7"/>
        <end position="30"/>
    </location>
</feature>
<protein>
    <submittedName>
        <fullName evidence="6">1-acyl-sn-glycerol-3-phosphate acyltransferase</fullName>
    </submittedName>
</protein>
<dbReference type="SMART" id="SM00563">
    <property type="entry name" value="PlsC"/>
    <property type="match status" value="1"/>
</dbReference>
<keyword evidence="4" id="KW-0472">Membrane</keyword>
<dbReference type="PANTHER" id="PTHR10434:SF40">
    <property type="entry name" value="1-ACYL-SN-GLYCEROL-3-PHOSPHATE ACYLTRANSFERASE"/>
    <property type="match status" value="1"/>
</dbReference>
<dbReference type="CDD" id="cd07989">
    <property type="entry name" value="LPLAT_AGPAT-like"/>
    <property type="match status" value="1"/>
</dbReference>
<accession>A0A323VB28</accession>
<keyword evidence="4" id="KW-1133">Transmembrane helix</keyword>
<keyword evidence="7" id="KW-1185">Reference proteome</keyword>
<dbReference type="Proteomes" id="UP000248259">
    <property type="component" value="Unassembled WGS sequence"/>
</dbReference>
<evidence type="ECO:0000256" key="4">
    <source>
        <dbReference type="SAM" id="Phobius"/>
    </source>
</evidence>
<gene>
    <name evidence="6" type="ORF">DNK49_06295</name>
</gene>
<proteinExistence type="predicted"/>
<reference evidence="6 7" key="1">
    <citation type="submission" date="2018-06" db="EMBL/GenBank/DDBJ databases">
        <title>Azoarcus communis strain SWub3 genome.</title>
        <authorList>
            <person name="Zorraquino Salvo V."/>
            <person name="Toubiana D."/>
            <person name="Blumwald E."/>
        </authorList>
    </citation>
    <scope>NUCLEOTIDE SEQUENCE [LARGE SCALE GENOMIC DNA]</scope>
    <source>
        <strain evidence="6 7">SWub3</strain>
    </source>
</reference>
<dbReference type="SUPFAM" id="SSF69593">
    <property type="entry name" value="Glycerol-3-phosphate (1)-acyltransferase"/>
    <property type="match status" value="1"/>
</dbReference>
<feature type="domain" description="Phospholipid/glycerol acyltransferase" evidence="5">
    <location>
        <begin position="71"/>
        <end position="185"/>
    </location>
</feature>
<evidence type="ECO:0000256" key="2">
    <source>
        <dbReference type="ARBA" id="ARBA00022679"/>
    </source>
</evidence>
<dbReference type="GO" id="GO:0003841">
    <property type="term" value="F:1-acylglycerol-3-phosphate O-acyltransferase activity"/>
    <property type="evidence" value="ECO:0007669"/>
    <property type="project" value="TreeGrafter"/>
</dbReference>
<keyword evidence="4" id="KW-0812">Transmembrane</keyword>
<dbReference type="RefSeq" id="WP_110523483.1">
    <property type="nucleotide sequence ID" value="NZ_QKOE01000003.1"/>
</dbReference>
<dbReference type="GO" id="GO:0006654">
    <property type="term" value="P:phosphatidic acid biosynthetic process"/>
    <property type="evidence" value="ECO:0007669"/>
    <property type="project" value="TreeGrafter"/>
</dbReference>
<dbReference type="PANTHER" id="PTHR10434">
    <property type="entry name" value="1-ACYL-SN-GLYCEROL-3-PHOSPHATE ACYLTRANSFERASE"/>
    <property type="match status" value="1"/>
</dbReference>
<dbReference type="OrthoDB" id="9812274at2"/>
<evidence type="ECO:0000259" key="5">
    <source>
        <dbReference type="SMART" id="SM00563"/>
    </source>
</evidence>